<name>A0ABR2VL48_9FUNG</name>
<dbReference type="Proteomes" id="UP001479436">
    <property type="component" value="Unassembled WGS sequence"/>
</dbReference>
<proteinExistence type="predicted"/>
<dbReference type="SUPFAM" id="SSF103657">
    <property type="entry name" value="BAR/IMD domain-like"/>
    <property type="match status" value="1"/>
</dbReference>
<sequence>MATAIGKNLGKFKQWTGEKLGKANKTECSDEFQRLELETDQRKDTFERLYNASEVYLRTLEKKKKGPEDKNKISPILSLAYSLVAQGQTLPHDSPYGQAMVKFGEAQEQIANNQLDY</sequence>
<protein>
    <recommendedName>
        <fullName evidence="1">BAR domain-containing protein</fullName>
    </recommendedName>
</protein>
<keyword evidence="3" id="KW-1185">Reference proteome</keyword>
<feature type="domain" description="BAR" evidence="1">
    <location>
        <begin position="7"/>
        <end position="114"/>
    </location>
</feature>
<gene>
    <name evidence="2" type="ORF">K7432_016897</name>
</gene>
<evidence type="ECO:0000259" key="1">
    <source>
        <dbReference type="Pfam" id="PF03114"/>
    </source>
</evidence>
<dbReference type="EMBL" id="JASJQH010010008">
    <property type="protein sequence ID" value="KAK9674771.1"/>
    <property type="molecule type" value="Genomic_DNA"/>
</dbReference>
<evidence type="ECO:0000313" key="2">
    <source>
        <dbReference type="EMBL" id="KAK9674771.1"/>
    </source>
</evidence>
<dbReference type="Gene3D" id="1.20.1270.60">
    <property type="entry name" value="Arfaptin homology (AH) domain/BAR domain"/>
    <property type="match status" value="1"/>
</dbReference>
<comment type="caution">
    <text evidence="2">The sequence shown here is derived from an EMBL/GenBank/DDBJ whole genome shotgun (WGS) entry which is preliminary data.</text>
</comment>
<evidence type="ECO:0000313" key="3">
    <source>
        <dbReference type="Proteomes" id="UP001479436"/>
    </source>
</evidence>
<organism evidence="2 3">
    <name type="scientific">Basidiobolus ranarum</name>
    <dbReference type="NCBI Taxonomy" id="34480"/>
    <lineage>
        <taxon>Eukaryota</taxon>
        <taxon>Fungi</taxon>
        <taxon>Fungi incertae sedis</taxon>
        <taxon>Zoopagomycota</taxon>
        <taxon>Entomophthoromycotina</taxon>
        <taxon>Basidiobolomycetes</taxon>
        <taxon>Basidiobolales</taxon>
        <taxon>Basidiobolaceae</taxon>
        <taxon>Basidiobolus</taxon>
    </lineage>
</organism>
<dbReference type="InterPro" id="IPR027267">
    <property type="entry name" value="AH/BAR_dom_sf"/>
</dbReference>
<dbReference type="Pfam" id="PF03114">
    <property type="entry name" value="BAR"/>
    <property type="match status" value="1"/>
</dbReference>
<dbReference type="InterPro" id="IPR004148">
    <property type="entry name" value="BAR_dom"/>
</dbReference>
<reference evidence="2 3" key="1">
    <citation type="submission" date="2023-04" db="EMBL/GenBank/DDBJ databases">
        <title>Genome of Basidiobolus ranarum AG-B5.</title>
        <authorList>
            <person name="Stajich J.E."/>
            <person name="Carter-House D."/>
            <person name="Gryganskyi A."/>
        </authorList>
    </citation>
    <scope>NUCLEOTIDE SEQUENCE [LARGE SCALE GENOMIC DNA]</scope>
    <source>
        <strain evidence="2 3">AG-B5</strain>
    </source>
</reference>
<accession>A0ABR2VL48</accession>
<feature type="non-terminal residue" evidence="2">
    <location>
        <position position="117"/>
    </location>
</feature>